<keyword evidence="2" id="KW-1185">Reference proteome</keyword>
<organism evidence="1 2">
    <name type="scientific">Thelephora ganbajun</name>
    <name type="common">Ganba fungus</name>
    <dbReference type="NCBI Taxonomy" id="370292"/>
    <lineage>
        <taxon>Eukaryota</taxon>
        <taxon>Fungi</taxon>
        <taxon>Dikarya</taxon>
        <taxon>Basidiomycota</taxon>
        <taxon>Agaricomycotina</taxon>
        <taxon>Agaricomycetes</taxon>
        <taxon>Thelephorales</taxon>
        <taxon>Thelephoraceae</taxon>
        <taxon>Thelephora</taxon>
    </lineage>
</organism>
<gene>
    <name evidence="1" type="ORF">BDM02DRAFT_1265335</name>
</gene>
<comment type="caution">
    <text evidence="1">The sequence shown here is derived from an EMBL/GenBank/DDBJ whole genome shotgun (WGS) entry which is preliminary data.</text>
</comment>
<name>A0ACB6ZMG6_THEGA</name>
<proteinExistence type="predicted"/>
<evidence type="ECO:0000313" key="1">
    <source>
        <dbReference type="EMBL" id="KAF9650822.1"/>
    </source>
</evidence>
<protein>
    <submittedName>
        <fullName evidence="1">Uncharacterized protein</fullName>
    </submittedName>
</protein>
<dbReference type="EMBL" id="MU117981">
    <property type="protein sequence ID" value="KAF9650822.1"/>
    <property type="molecule type" value="Genomic_DNA"/>
</dbReference>
<accession>A0ACB6ZMG6</accession>
<sequence length="69" mass="7669">MSNLGVITRPDFVRLTMVILPESVVDCTSGLGDLRHLSARITRLCEISTTNSHPQWDPHRNGSINVSPR</sequence>
<evidence type="ECO:0000313" key="2">
    <source>
        <dbReference type="Proteomes" id="UP000886501"/>
    </source>
</evidence>
<dbReference type="Proteomes" id="UP000886501">
    <property type="component" value="Unassembled WGS sequence"/>
</dbReference>
<reference evidence="1" key="1">
    <citation type="submission" date="2019-10" db="EMBL/GenBank/DDBJ databases">
        <authorList>
            <consortium name="DOE Joint Genome Institute"/>
            <person name="Kuo A."/>
            <person name="Miyauchi S."/>
            <person name="Kiss E."/>
            <person name="Drula E."/>
            <person name="Kohler A."/>
            <person name="Sanchez-Garcia M."/>
            <person name="Andreopoulos B."/>
            <person name="Barry K.W."/>
            <person name="Bonito G."/>
            <person name="Buee M."/>
            <person name="Carver A."/>
            <person name="Chen C."/>
            <person name="Cichocki N."/>
            <person name="Clum A."/>
            <person name="Culley D."/>
            <person name="Crous P.W."/>
            <person name="Fauchery L."/>
            <person name="Girlanda M."/>
            <person name="Hayes R."/>
            <person name="Keri Z."/>
            <person name="Labutti K."/>
            <person name="Lipzen A."/>
            <person name="Lombard V."/>
            <person name="Magnuson J."/>
            <person name="Maillard F."/>
            <person name="Morin E."/>
            <person name="Murat C."/>
            <person name="Nolan M."/>
            <person name="Ohm R."/>
            <person name="Pangilinan J."/>
            <person name="Pereira M."/>
            <person name="Perotto S."/>
            <person name="Peter M."/>
            <person name="Riley R."/>
            <person name="Sitrit Y."/>
            <person name="Stielow B."/>
            <person name="Szollosi G."/>
            <person name="Zifcakova L."/>
            <person name="Stursova M."/>
            <person name="Spatafora J.W."/>
            <person name="Tedersoo L."/>
            <person name="Vaario L.-M."/>
            <person name="Yamada A."/>
            <person name="Yan M."/>
            <person name="Wang P."/>
            <person name="Xu J."/>
            <person name="Bruns T."/>
            <person name="Baldrian P."/>
            <person name="Vilgalys R."/>
            <person name="Henrissat B."/>
            <person name="Grigoriev I.V."/>
            <person name="Hibbett D."/>
            <person name="Nagy L.G."/>
            <person name="Martin F.M."/>
        </authorList>
    </citation>
    <scope>NUCLEOTIDE SEQUENCE</scope>
    <source>
        <strain evidence="1">P2</strain>
    </source>
</reference>
<reference evidence="1" key="2">
    <citation type="journal article" date="2020" name="Nat. Commun.">
        <title>Large-scale genome sequencing of mycorrhizal fungi provides insights into the early evolution of symbiotic traits.</title>
        <authorList>
            <person name="Miyauchi S."/>
            <person name="Kiss E."/>
            <person name="Kuo A."/>
            <person name="Drula E."/>
            <person name="Kohler A."/>
            <person name="Sanchez-Garcia M."/>
            <person name="Morin E."/>
            <person name="Andreopoulos B."/>
            <person name="Barry K.W."/>
            <person name="Bonito G."/>
            <person name="Buee M."/>
            <person name="Carver A."/>
            <person name="Chen C."/>
            <person name="Cichocki N."/>
            <person name="Clum A."/>
            <person name="Culley D."/>
            <person name="Crous P.W."/>
            <person name="Fauchery L."/>
            <person name="Girlanda M."/>
            <person name="Hayes R.D."/>
            <person name="Keri Z."/>
            <person name="LaButti K."/>
            <person name="Lipzen A."/>
            <person name="Lombard V."/>
            <person name="Magnuson J."/>
            <person name="Maillard F."/>
            <person name="Murat C."/>
            <person name="Nolan M."/>
            <person name="Ohm R.A."/>
            <person name="Pangilinan J."/>
            <person name="Pereira M.F."/>
            <person name="Perotto S."/>
            <person name="Peter M."/>
            <person name="Pfister S."/>
            <person name="Riley R."/>
            <person name="Sitrit Y."/>
            <person name="Stielow J.B."/>
            <person name="Szollosi G."/>
            <person name="Zifcakova L."/>
            <person name="Stursova M."/>
            <person name="Spatafora J.W."/>
            <person name="Tedersoo L."/>
            <person name="Vaario L.M."/>
            <person name="Yamada A."/>
            <person name="Yan M."/>
            <person name="Wang P."/>
            <person name="Xu J."/>
            <person name="Bruns T."/>
            <person name="Baldrian P."/>
            <person name="Vilgalys R."/>
            <person name="Dunand C."/>
            <person name="Henrissat B."/>
            <person name="Grigoriev I.V."/>
            <person name="Hibbett D."/>
            <person name="Nagy L.G."/>
            <person name="Martin F.M."/>
        </authorList>
    </citation>
    <scope>NUCLEOTIDE SEQUENCE</scope>
    <source>
        <strain evidence="1">P2</strain>
    </source>
</reference>